<dbReference type="AlphaFoldDB" id="A0A371HNB7"/>
<dbReference type="Proteomes" id="UP000257109">
    <property type="component" value="Unassembled WGS sequence"/>
</dbReference>
<feature type="non-terminal residue" evidence="1">
    <location>
        <position position="1"/>
    </location>
</feature>
<dbReference type="OrthoDB" id="1436587at2759"/>
<comment type="caution">
    <text evidence="1">The sequence shown here is derived from an EMBL/GenBank/DDBJ whole genome shotgun (WGS) entry which is preliminary data.</text>
</comment>
<reference evidence="1" key="1">
    <citation type="submission" date="2018-05" db="EMBL/GenBank/DDBJ databases">
        <title>Draft genome of Mucuna pruriens seed.</title>
        <authorList>
            <person name="Nnadi N.E."/>
            <person name="Vos R."/>
            <person name="Hasami M.H."/>
            <person name="Devisetty U.K."/>
            <person name="Aguiy J.C."/>
        </authorList>
    </citation>
    <scope>NUCLEOTIDE SEQUENCE [LARGE SCALE GENOMIC DNA]</scope>
    <source>
        <strain evidence="1">JCA_2017</strain>
    </source>
</reference>
<sequence length="79" mass="9146">MLLLQEFDIEIRDKSGVENLVVNHLSRIEGRIDPLPIKDDFPDEQLMQLDGVYQTMRSIQTLVVSFCIGRRALWITLDS</sequence>
<gene>
    <name evidence="1" type="ORF">CR513_12154</name>
</gene>
<keyword evidence="2" id="KW-1185">Reference proteome</keyword>
<organism evidence="1 2">
    <name type="scientific">Mucuna pruriens</name>
    <name type="common">Velvet bean</name>
    <name type="synonym">Dolichos pruriens</name>
    <dbReference type="NCBI Taxonomy" id="157652"/>
    <lineage>
        <taxon>Eukaryota</taxon>
        <taxon>Viridiplantae</taxon>
        <taxon>Streptophyta</taxon>
        <taxon>Embryophyta</taxon>
        <taxon>Tracheophyta</taxon>
        <taxon>Spermatophyta</taxon>
        <taxon>Magnoliopsida</taxon>
        <taxon>eudicotyledons</taxon>
        <taxon>Gunneridae</taxon>
        <taxon>Pentapetalae</taxon>
        <taxon>rosids</taxon>
        <taxon>fabids</taxon>
        <taxon>Fabales</taxon>
        <taxon>Fabaceae</taxon>
        <taxon>Papilionoideae</taxon>
        <taxon>50 kb inversion clade</taxon>
        <taxon>NPAAA clade</taxon>
        <taxon>indigoferoid/millettioid clade</taxon>
        <taxon>Phaseoleae</taxon>
        <taxon>Mucuna</taxon>
    </lineage>
</organism>
<dbReference type="EMBL" id="QJKJ01002135">
    <property type="protein sequence ID" value="RDY04174.1"/>
    <property type="molecule type" value="Genomic_DNA"/>
</dbReference>
<evidence type="ECO:0000313" key="2">
    <source>
        <dbReference type="Proteomes" id="UP000257109"/>
    </source>
</evidence>
<evidence type="ECO:0000313" key="1">
    <source>
        <dbReference type="EMBL" id="RDY04174.1"/>
    </source>
</evidence>
<accession>A0A371HNB7</accession>
<proteinExistence type="predicted"/>
<name>A0A371HNB7_MUCPR</name>
<protein>
    <submittedName>
        <fullName evidence="1">Uncharacterized protein</fullName>
    </submittedName>
</protein>